<accession>A0A0F9G082</accession>
<organism evidence="1">
    <name type="scientific">marine sediment metagenome</name>
    <dbReference type="NCBI Taxonomy" id="412755"/>
    <lineage>
        <taxon>unclassified sequences</taxon>
        <taxon>metagenomes</taxon>
        <taxon>ecological metagenomes</taxon>
    </lineage>
</organism>
<proteinExistence type="predicted"/>
<gene>
    <name evidence="1" type="ORF">LCGC14_1970210</name>
</gene>
<sequence length="89" mass="9894">SMPVPIVAKIPAILGRSRFHLINEAIPKIIITSEILVNNKAIEDLKFLYLKKIMIETTSSAAKPAKRSEVMNSFPKEGEIVSSLDIFNL</sequence>
<protein>
    <submittedName>
        <fullName evidence="1">Uncharacterized protein</fullName>
    </submittedName>
</protein>
<name>A0A0F9G082_9ZZZZ</name>
<feature type="non-terminal residue" evidence="1">
    <location>
        <position position="1"/>
    </location>
</feature>
<evidence type="ECO:0000313" key="1">
    <source>
        <dbReference type="EMBL" id="KKL83886.1"/>
    </source>
</evidence>
<dbReference type="AlphaFoldDB" id="A0A0F9G082"/>
<reference evidence="1" key="1">
    <citation type="journal article" date="2015" name="Nature">
        <title>Complex archaea that bridge the gap between prokaryotes and eukaryotes.</title>
        <authorList>
            <person name="Spang A."/>
            <person name="Saw J.H."/>
            <person name="Jorgensen S.L."/>
            <person name="Zaremba-Niedzwiedzka K."/>
            <person name="Martijn J."/>
            <person name="Lind A.E."/>
            <person name="van Eijk R."/>
            <person name="Schleper C."/>
            <person name="Guy L."/>
            <person name="Ettema T.J."/>
        </authorList>
    </citation>
    <scope>NUCLEOTIDE SEQUENCE</scope>
</reference>
<comment type="caution">
    <text evidence="1">The sequence shown here is derived from an EMBL/GenBank/DDBJ whole genome shotgun (WGS) entry which is preliminary data.</text>
</comment>
<dbReference type="EMBL" id="LAZR01021855">
    <property type="protein sequence ID" value="KKL83886.1"/>
    <property type="molecule type" value="Genomic_DNA"/>
</dbReference>